<evidence type="ECO:0000313" key="3">
    <source>
        <dbReference type="Proteomes" id="UP001607302"/>
    </source>
</evidence>
<sequence>MQRSTNKTNAEERRRQSSSNDRKKVTIPVKSHNNVYPTKYVNAFSIEKYDNFNIIIHQEAIMIDENFVIRMR</sequence>
<proteinExistence type="predicted"/>
<evidence type="ECO:0000313" key="2">
    <source>
        <dbReference type="EMBL" id="KAL2712736.1"/>
    </source>
</evidence>
<protein>
    <submittedName>
        <fullName evidence="2">Uncharacterized protein</fullName>
    </submittedName>
</protein>
<dbReference type="EMBL" id="JAUDFV010000165">
    <property type="protein sequence ID" value="KAL2712736.1"/>
    <property type="molecule type" value="Genomic_DNA"/>
</dbReference>
<dbReference type="AlphaFoldDB" id="A0ABD1ZWJ8"/>
<reference evidence="2 3" key="1">
    <citation type="journal article" date="2024" name="Ann. Entomol. Soc. Am.">
        <title>Genomic analyses of the southern and eastern yellowjacket wasps (Hymenoptera: Vespidae) reveal evolutionary signatures of social life.</title>
        <authorList>
            <person name="Catto M.A."/>
            <person name="Caine P.B."/>
            <person name="Orr S.E."/>
            <person name="Hunt B.G."/>
            <person name="Goodisman M.A.D."/>
        </authorList>
    </citation>
    <scope>NUCLEOTIDE SEQUENCE [LARGE SCALE GENOMIC DNA]</scope>
    <source>
        <strain evidence="2">233</strain>
        <tissue evidence="2">Head and thorax</tissue>
    </source>
</reference>
<name>A0ABD1ZWJ8_VESSQ</name>
<organism evidence="2 3">
    <name type="scientific">Vespula squamosa</name>
    <name type="common">Southern yellow jacket</name>
    <name type="synonym">Wasp</name>
    <dbReference type="NCBI Taxonomy" id="30214"/>
    <lineage>
        <taxon>Eukaryota</taxon>
        <taxon>Metazoa</taxon>
        <taxon>Ecdysozoa</taxon>
        <taxon>Arthropoda</taxon>
        <taxon>Hexapoda</taxon>
        <taxon>Insecta</taxon>
        <taxon>Pterygota</taxon>
        <taxon>Neoptera</taxon>
        <taxon>Endopterygota</taxon>
        <taxon>Hymenoptera</taxon>
        <taxon>Apocrita</taxon>
        <taxon>Aculeata</taxon>
        <taxon>Vespoidea</taxon>
        <taxon>Vespidae</taxon>
        <taxon>Vespinae</taxon>
        <taxon>Vespula</taxon>
    </lineage>
</organism>
<gene>
    <name evidence="2" type="ORF">V1478_017691</name>
</gene>
<dbReference type="Proteomes" id="UP001607302">
    <property type="component" value="Unassembled WGS sequence"/>
</dbReference>
<comment type="caution">
    <text evidence="2">The sequence shown here is derived from an EMBL/GenBank/DDBJ whole genome shotgun (WGS) entry which is preliminary data.</text>
</comment>
<feature type="region of interest" description="Disordered" evidence="1">
    <location>
        <begin position="1"/>
        <end position="29"/>
    </location>
</feature>
<evidence type="ECO:0000256" key="1">
    <source>
        <dbReference type="SAM" id="MobiDB-lite"/>
    </source>
</evidence>
<keyword evidence="3" id="KW-1185">Reference proteome</keyword>
<feature type="compositionally biased region" description="Basic and acidic residues" evidence="1">
    <location>
        <begin position="9"/>
        <end position="24"/>
    </location>
</feature>
<accession>A0ABD1ZWJ8</accession>